<dbReference type="GO" id="GO:0015078">
    <property type="term" value="F:proton transmembrane transporter activity"/>
    <property type="evidence" value="ECO:0007669"/>
    <property type="project" value="InterPro"/>
</dbReference>
<keyword evidence="6" id="KW-0406">Ion transport</keyword>
<dbReference type="GO" id="GO:0033177">
    <property type="term" value="C:proton-transporting two-sector ATPase complex, proton-transporting domain"/>
    <property type="evidence" value="ECO:0007669"/>
    <property type="project" value="InterPro"/>
</dbReference>
<keyword evidence="11" id="KW-1185">Reference proteome</keyword>
<dbReference type="CDD" id="cd18179">
    <property type="entry name" value="ATP-synt_Vo_Ao_c_NTPK_rpt1"/>
    <property type="match status" value="1"/>
</dbReference>
<dbReference type="AlphaFoldDB" id="A0A7H0VEN1"/>
<feature type="domain" description="V-ATPase proteolipid subunit C-like" evidence="9">
    <location>
        <begin position="89"/>
        <end position="148"/>
    </location>
</feature>
<evidence type="ECO:0000256" key="7">
    <source>
        <dbReference type="ARBA" id="ARBA00023136"/>
    </source>
</evidence>
<organism evidence="10 11">
    <name type="scientific">Croceimicrobium hydrocarbonivorans</name>
    <dbReference type="NCBI Taxonomy" id="2761580"/>
    <lineage>
        <taxon>Bacteria</taxon>
        <taxon>Pseudomonadati</taxon>
        <taxon>Bacteroidota</taxon>
        <taxon>Flavobacteriia</taxon>
        <taxon>Flavobacteriales</taxon>
        <taxon>Owenweeksiaceae</taxon>
        <taxon>Croceimicrobium</taxon>
    </lineage>
</organism>
<dbReference type="SUPFAM" id="SSF81333">
    <property type="entry name" value="F1F0 ATP synthase subunit C"/>
    <property type="match status" value="1"/>
</dbReference>
<dbReference type="Gene3D" id="1.20.120.610">
    <property type="entry name" value="lithium bound rotor ring of v- atpase"/>
    <property type="match status" value="1"/>
</dbReference>
<dbReference type="Proteomes" id="UP000516305">
    <property type="component" value="Chromosome"/>
</dbReference>
<evidence type="ECO:0000256" key="1">
    <source>
        <dbReference type="ARBA" id="ARBA00004141"/>
    </source>
</evidence>
<comment type="similarity">
    <text evidence="2">Belongs to the V-ATPase proteolipid subunit family.</text>
</comment>
<keyword evidence="7 8" id="KW-0472">Membrane</keyword>
<dbReference type="InterPro" id="IPR035921">
    <property type="entry name" value="F/V-ATP_Csub_sf"/>
</dbReference>
<dbReference type="KEGG" id="chyd:H4K34_17690"/>
<evidence type="ECO:0000256" key="5">
    <source>
        <dbReference type="ARBA" id="ARBA00022989"/>
    </source>
</evidence>
<gene>
    <name evidence="10" type="ORF">H4K34_17690</name>
</gene>
<protein>
    <submittedName>
        <fullName evidence="10">ATPase</fullName>
    </submittedName>
</protein>
<keyword evidence="3" id="KW-0813">Transport</keyword>
<evidence type="ECO:0000256" key="8">
    <source>
        <dbReference type="SAM" id="Phobius"/>
    </source>
</evidence>
<feature type="transmembrane region" description="Helical" evidence="8">
    <location>
        <begin position="127"/>
        <end position="148"/>
    </location>
</feature>
<accession>A0A7H0VEN1</accession>
<evidence type="ECO:0000313" key="11">
    <source>
        <dbReference type="Proteomes" id="UP000516305"/>
    </source>
</evidence>
<evidence type="ECO:0000313" key="10">
    <source>
        <dbReference type="EMBL" id="QNR24179.1"/>
    </source>
</evidence>
<keyword evidence="4 8" id="KW-0812">Transmembrane</keyword>
<feature type="domain" description="V-ATPase proteolipid subunit C-like" evidence="9">
    <location>
        <begin position="14"/>
        <end position="72"/>
    </location>
</feature>
<proteinExistence type="inferred from homology"/>
<keyword evidence="5 8" id="KW-1133">Transmembrane helix</keyword>
<evidence type="ECO:0000256" key="6">
    <source>
        <dbReference type="ARBA" id="ARBA00023065"/>
    </source>
</evidence>
<dbReference type="Pfam" id="PF00137">
    <property type="entry name" value="ATP-synt_C"/>
    <property type="match status" value="2"/>
</dbReference>
<sequence>METANLALILAFVGFGILIALAGTGSIMGTAAGAMATVGAVKKRPDAFGSFIVLSALPGTQGLYGFAGFFILQEFVGPEMTLLQGAGILGGGIALGLAGLFSGIYQGKVCASGIDAIGNGNDVFGRTLILAVFPELYAIIAFAALFLIRGIL</sequence>
<name>A0A7H0VEN1_9FLAO</name>
<dbReference type="CDD" id="cd18180">
    <property type="entry name" value="ATP-synt_Vo_Ao_c_NTPK_rpt2"/>
    <property type="match status" value="1"/>
</dbReference>
<dbReference type="PANTHER" id="PTHR10263">
    <property type="entry name" value="V-TYPE PROTON ATPASE PROTEOLIPID SUBUNIT"/>
    <property type="match status" value="1"/>
</dbReference>
<comment type="subcellular location">
    <subcellularLocation>
        <location evidence="1">Membrane</location>
        <topology evidence="1">Multi-pass membrane protein</topology>
    </subcellularLocation>
</comment>
<feature type="transmembrane region" description="Helical" evidence="8">
    <location>
        <begin position="52"/>
        <end position="72"/>
    </location>
</feature>
<feature type="transmembrane region" description="Helical" evidence="8">
    <location>
        <begin position="84"/>
        <end position="107"/>
    </location>
</feature>
<evidence type="ECO:0000259" key="9">
    <source>
        <dbReference type="Pfam" id="PF00137"/>
    </source>
</evidence>
<dbReference type="InterPro" id="IPR002379">
    <property type="entry name" value="ATPase_proteolipid_c-like_dom"/>
</dbReference>
<evidence type="ECO:0000256" key="4">
    <source>
        <dbReference type="ARBA" id="ARBA00022692"/>
    </source>
</evidence>
<reference evidence="10 11" key="1">
    <citation type="submission" date="2020-08" db="EMBL/GenBank/DDBJ databases">
        <title>Croceimicrobium hydrocarbonivorans gen. nov., sp. nov., a novel marine bacterium isolated from a bacterial consortium that degrades polyethylene terephthalate.</title>
        <authorList>
            <person name="Liu R."/>
        </authorList>
    </citation>
    <scope>NUCLEOTIDE SEQUENCE [LARGE SCALE GENOMIC DNA]</scope>
    <source>
        <strain evidence="10 11">A20-9</strain>
    </source>
</reference>
<evidence type="ECO:0000256" key="3">
    <source>
        <dbReference type="ARBA" id="ARBA00022448"/>
    </source>
</evidence>
<dbReference type="RefSeq" id="WP_210758715.1">
    <property type="nucleotide sequence ID" value="NZ_CP060139.1"/>
</dbReference>
<evidence type="ECO:0000256" key="2">
    <source>
        <dbReference type="ARBA" id="ARBA00007296"/>
    </source>
</evidence>
<dbReference type="EMBL" id="CP060139">
    <property type="protein sequence ID" value="QNR24179.1"/>
    <property type="molecule type" value="Genomic_DNA"/>
</dbReference>